<evidence type="ECO:0000313" key="2">
    <source>
        <dbReference type="EMBL" id="GGJ40696.1"/>
    </source>
</evidence>
<dbReference type="Proteomes" id="UP000657574">
    <property type="component" value="Unassembled WGS sequence"/>
</dbReference>
<keyword evidence="3" id="KW-1185">Reference proteome</keyword>
<dbReference type="AlphaFoldDB" id="A0A917L1N6"/>
<organism evidence="2 3">
    <name type="scientific">Streptomyces brasiliensis</name>
    <dbReference type="NCBI Taxonomy" id="1954"/>
    <lineage>
        <taxon>Bacteria</taxon>
        <taxon>Bacillati</taxon>
        <taxon>Actinomycetota</taxon>
        <taxon>Actinomycetes</taxon>
        <taxon>Kitasatosporales</taxon>
        <taxon>Streptomycetaceae</taxon>
        <taxon>Streptomyces</taxon>
    </lineage>
</organism>
<dbReference type="EMBL" id="BMQA01000025">
    <property type="protein sequence ID" value="GGJ40696.1"/>
    <property type="molecule type" value="Genomic_DNA"/>
</dbReference>
<evidence type="ECO:0000313" key="3">
    <source>
        <dbReference type="Proteomes" id="UP000657574"/>
    </source>
</evidence>
<gene>
    <name evidence="2" type="ORF">GCM10010121_059650</name>
</gene>
<reference evidence="2" key="1">
    <citation type="journal article" date="2014" name="Int. J. Syst. Evol. Microbiol.">
        <title>Complete genome sequence of Corynebacterium casei LMG S-19264T (=DSM 44701T), isolated from a smear-ripened cheese.</title>
        <authorList>
            <consortium name="US DOE Joint Genome Institute (JGI-PGF)"/>
            <person name="Walter F."/>
            <person name="Albersmeier A."/>
            <person name="Kalinowski J."/>
            <person name="Ruckert C."/>
        </authorList>
    </citation>
    <scope>NUCLEOTIDE SEQUENCE</scope>
    <source>
        <strain evidence="2">JCM 3086</strain>
    </source>
</reference>
<comment type="caution">
    <text evidence="2">The sequence shown here is derived from an EMBL/GenBank/DDBJ whole genome shotgun (WGS) entry which is preliminary data.</text>
</comment>
<protein>
    <submittedName>
        <fullName evidence="2">Uncharacterized protein</fullName>
    </submittedName>
</protein>
<sequence>MLERSDADPASLGERRHVLGSDSIDSAAVWTTFGRADVAAVAEFYRVHFSVSGRAEACCCGLDHPIPPDALSRESSRLEIGSSRRTTRAPSRTVPGKDSPRDGPPTRVLDSQVSLRRGGQRRD</sequence>
<accession>A0A917L1N6</accession>
<proteinExistence type="predicted"/>
<evidence type="ECO:0000256" key="1">
    <source>
        <dbReference type="SAM" id="MobiDB-lite"/>
    </source>
</evidence>
<feature type="region of interest" description="Disordered" evidence="1">
    <location>
        <begin position="63"/>
        <end position="123"/>
    </location>
</feature>
<reference evidence="2" key="2">
    <citation type="submission" date="2020-09" db="EMBL/GenBank/DDBJ databases">
        <authorList>
            <person name="Sun Q."/>
            <person name="Ohkuma M."/>
        </authorList>
    </citation>
    <scope>NUCLEOTIDE SEQUENCE</scope>
    <source>
        <strain evidence="2">JCM 3086</strain>
    </source>
</reference>
<name>A0A917L1N6_9ACTN</name>